<name>A0A074ZWN3_OPIVI</name>
<evidence type="ECO:0000313" key="3">
    <source>
        <dbReference type="Proteomes" id="UP000054324"/>
    </source>
</evidence>
<dbReference type="Pfam" id="PF00188">
    <property type="entry name" value="CAP"/>
    <property type="match status" value="1"/>
</dbReference>
<dbReference type="PANTHER" id="PTHR31649:SF1">
    <property type="entry name" value="FARNESOIC ACID O-METHYL TRANSFERASE DOMAIN-CONTAINING PROTEIN"/>
    <property type="match status" value="1"/>
</dbReference>
<dbReference type="Proteomes" id="UP000054324">
    <property type="component" value="Unassembled WGS sequence"/>
</dbReference>
<dbReference type="RefSeq" id="XP_009165954.1">
    <property type="nucleotide sequence ID" value="XM_009167690.1"/>
</dbReference>
<dbReference type="AlphaFoldDB" id="A0A074ZWN3"/>
<protein>
    <recommendedName>
        <fullName evidence="1">SCP domain-containing protein</fullName>
    </recommendedName>
</protein>
<dbReference type="SMART" id="SM00198">
    <property type="entry name" value="SCP"/>
    <property type="match status" value="1"/>
</dbReference>
<evidence type="ECO:0000259" key="1">
    <source>
        <dbReference type="SMART" id="SM00198"/>
    </source>
</evidence>
<dbReference type="InterPro" id="IPR006616">
    <property type="entry name" value="DM9_repeat"/>
</dbReference>
<dbReference type="SMART" id="SM00696">
    <property type="entry name" value="DM9"/>
    <property type="match status" value="2"/>
</dbReference>
<dbReference type="InterPro" id="IPR014044">
    <property type="entry name" value="CAP_dom"/>
</dbReference>
<sequence length="280" mass="30563">MAKCGSGYQMTLSWIPAECGTVPPNALDAGGKVYVCRAEHDGEILPGKLMESTHSAYVSANGKEYEKLVYDALCQTGVSCNHTFEWKKDGDGKIPENSLVAGITVNKEPLYVARIYFDGEYIVGKVIDTASSWLRKLHGCPPVRVDPLLVQKAQTLANRMALSQTITTFGDPTVGENFYLNIGRPSVSAERIVNEWYSEIRSHMFGAEKQPNSHNFSQLIWKSTTRVGYGRTAIHGGCTAFVVALFQARGNVPGDYTENVPPRLDGTIPVDLGSAGLIIM</sequence>
<organism evidence="2 3">
    <name type="scientific">Opisthorchis viverrini</name>
    <name type="common">Southeast Asian liver fluke</name>
    <dbReference type="NCBI Taxonomy" id="6198"/>
    <lineage>
        <taxon>Eukaryota</taxon>
        <taxon>Metazoa</taxon>
        <taxon>Spiralia</taxon>
        <taxon>Lophotrochozoa</taxon>
        <taxon>Platyhelminthes</taxon>
        <taxon>Trematoda</taxon>
        <taxon>Digenea</taxon>
        <taxon>Opisthorchiida</taxon>
        <taxon>Opisthorchiata</taxon>
        <taxon>Opisthorchiidae</taxon>
        <taxon>Opisthorchis</taxon>
    </lineage>
</organism>
<keyword evidence="3" id="KW-1185">Reference proteome</keyword>
<dbReference type="Gene3D" id="3.40.33.10">
    <property type="entry name" value="CAP"/>
    <property type="match status" value="1"/>
</dbReference>
<evidence type="ECO:0000313" key="2">
    <source>
        <dbReference type="EMBL" id="KER30312.1"/>
    </source>
</evidence>
<reference evidence="2 3" key="1">
    <citation type="submission" date="2013-11" db="EMBL/GenBank/DDBJ databases">
        <title>Opisthorchis viverrini - life in the bile duct.</title>
        <authorList>
            <person name="Young N.D."/>
            <person name="Nagarajan N."/>
            <person name="Lin S.J."/>
            <person name="Korhonen P.K."/>
            <person name="Jex A.R."/>
            <person name="Hall R.S."/>
            <person name="Safavi-Hemami H."/>
            <person name="Kaewkong W."/>
            <person name="Bertrand D."/>
            <person name="Gao S."/>
            <person name="Seet Q."/>
            <person name="Wongkham S."/>
            <person name="Teh B.T."/>
            <person name="Wongkham C."/>
            <person name="Intapan P.M."/>
            <person name="Maleewong W."/>
            <person name="Yang X."/>
            <person name="Hu M."/>
            <person name="Wang Z."/>
            <person name="Hofmann A."/>
            <person name="Sternberg P.W."/>
            <person name="Tan P."/>
            <person name="Wang J."/>
            <person name="Gasser R.B."/>
        </authorList>
    </citation>
    <scope>NUCLEOTIDE SEQUENCE [LARGE SCALE GENOMIC DNA]</scope>
</reference>
<accession>A0A074ZWN3</accession>
<proteinExistence type="predicted"/>
<dbReference type="InterPro" id="IPR035940">
    <property type="entry name" value="CAP_sf"/>
</dbReference>
<dbReference type="EMBL" id="KL596663">
    <property type="protein sequence ID" value="KER30312.1"/>
    <property type="molecule type" value="Genomic_DNA"/>
</dbReference>
<feature type="domain" description="SCP" evidence="1">
    <location>
        <begin position="128"/>
        <end position="254"/>
    </location>
</feature>
<dbReference type="OrthoDB" id="337038at2759"/>
<dbReference type="KEGG" id="ovi:T265_03257"/>
<dbReference type="SUPFAM" id="SSF55797">
    <property type="entry name" value="PR-1-like"/>
    <property type="match status" value="1"/>
</dbReference>
<gene>
    <name evidence="2" type="ORF">T265_03257</name>
</gene>
<dbReference type="Pfam" id="PF11901">
    <property type="entry name" value="DM9"/>
    <property type="match status" value="1"/>
</dbReference>
<dbReference type="GeneID" id="20317444"/>
<dbReference type="CTD" id="20317444"/>
<dbReference type="PANTHER" id="PTHR31649">
    <property type="entry name" value="AGAP009604-PA"/>
    <property type="match status" value="1"/>
</dbReference>